<keyword evidence="9" id="KW-0443">Lipid metabolism</keyword>
<keyword evidence="5" id="KW-0808">Transferase</keyword>
<evidence type="ECO:0000256" key="9">
    <source>
        <dbReference type="ARBA" id="ARBA00023098"/>
    </source>
</evidence>
<dbReference type="Gramene" id="KOM28768">
    <property type="protein sequence ID" value="KOM28768"/>
    <property type="gene ID" value="LR48_Vigan583s001900"/>
</dbReference>
<sequence length="564" mass="64041">MGGRPLNSPITLLAARSHCSVFISTLIRISSFSISSKRSSPSAHIHTDDHRNDKRDVQGKLTTQGKRKAHVRTPPAHVRTHQRTSAPTSALHYASVAYNGRSSTPERTPGLHHAERTFPLRSDQLGVRQLASVSGCQALLSPMCGLRVWQKGYRKEGEEEEKKVRKLMEKLRSAVNEIAYAHTLSHLTPFHRSLLPFLSIASTLYKLALSLRRSLYQYRFFQVQCLPVRVISVGNLSWGGNGKTPMVEFIALCFSRHGISPLVLSRGYGGGDEVNMLRRHLLGTPTKIGVGANRAAVARHFIRKYGYIDICKTSWHEKQYLERKVQNSLHSEKIGVVVLDDAMQHWSLWRDLDIVMVNGLTLWGNLQLLPRGPLREPLTALRRADAVVIHHADLVSEHTLKDIESMILRIKRSVCIFFTKMDPTYLFEVGTINAKIPLTALHEATTLCVSAIGSAEPFVKQIQKMRALYVDRIDFSDHHIFHARDIEIIRAKLRELEGKFDSKPVVVITEKDYDRDPEILKQLYPFRVFVLCSVLKVLPYRGSTEDSFKKFLKDHLKLERRPAH</sequence>
<evidence type="ECO:0000256" key="4">
    <source>
        <dbReference type="ARBA" id="ARBA00022556"/>
    </source>
</evidence>
<comment type="pathway">
    <text evidence="1">Glycolipid biosynthesis; lipid IV(A) biosynthesis; lipid IV(A) from (3R)-3-hydroxytetradecanoyl-[acyl-carrier-protein] and UDP-N-acetyl-alpha-D-glucosamine: step 6/6.</text>
</comment>
<evidence type="ECO:0000256" key="6">
    <source>
        <dbReference type="ARBA" id="ARBA00022741"/>
    </source>
</evidence>
<organism evidence="12 13">
    <name type="scientific">Phaseolus angularis</name>
    <name type="common">Azuki bean</name>
    <name type="synonym">Vigna angularis</name>
    <dbReference type="NCBI Taxonomy" id="3914"/>
    <lineage>
        <taxon>Eukaryota</taxon>
        <taxon>Viridiplantae</taxon>
        <taxon>Streptophyta</taxon>
        <taxon>Embryophyta</taxon>
        <taxon>Tracheophyta</taxon>
        <taxon>Spermatophyta</taxon>
        <taxon>Magnoliopsida</taxon>
        <taxon>eudicotyledons</taxon>
        <taxon>Gunneridae</taxon>
        <taxon>Pentapetalae</taxon>
        <taxon>rosids</taxon>
        <taxon>fabids</taxon>
        <taxon>Fabales</taxon>
        <taxon>Fabaceae</taxon>
        <taxon>Papilionoideae</taxon>
        <taxon>50 kb inversion clade</taxon>
        <taxon>NPAAA clade</taxon>
        <taxon>indigoferoid/millettioid clade</taxon>
        <taxon>Phaseoleae</taxon>
        <taxon>Vigna</taxon>
    </lineage>
</organism>
<evidence type="ECO:0000313" key="13">
    <source>
        <dbReference type="Proteomes" id="UP000053144"/>
    </source>
</evidence>
<dbReference type="UniPathway" id="UPA00359">
    <property type="reaction ID" value="UER00482"/>
</dbReference>
<evidence type="ECO:0000256" key="2">
    <source>
        <dbReference type="ARBA" id="ARBA00012071"/>
    </source>
</evidence>
<keyword evidence="4" id="KW-0441">Lipid A biosynthesis</keyword>
<evidence type="ECO:0000256" key="8">
    <source>
        <dbReference type="ARBA" id="ARBA00022840"/>
    </source>
</evidence>
<keyword evidence="8" id="KW-0067">ATP-binding</keyword>
<evidence type="ECO:0000256" key="11">
    <source>
        <dbReference type="SAM" id="MobiDB-lite"/>
    </source>
</evidence>
<dbReference type="NCBIfam" id="TIGR00682">
    <property type="entry name" value="lpxK"/>
    <property type="match status" value="1"/>
</dbReference>
<evidence type="ECO:0000256" key="10">
    <source>
        <dbReference type="SAM" id="Coils"/>
    </source>
</evidence>
<evidence type="ECO:0000313" key="12">
    <source>
        <dbReference type="EMBL" id="KOM28768.1"/>
    </source>
</evidence>
<dbReference type="GO" id="GO:0009245">
    <property type="term" value="P:lipid A biosynthetic process"/>
    <property type="evidence" value="ECO:0007669"/>
    <property type="project" value="UniProtKB-KW"/>
</dbReference>
<dbReference type="AlphaFoldDB" id="A0A0L9TE15"/>
<dbReference type="STRING" id="3914.A0A0L9TE15"/>
<dbReference type="GO" id="GO:2001289">
    <property type="term" value="P:lipid X metabolic process"/>
    <property type="evidence" value="ECO:0007669"/>
    <property type="project" value="EnsemblPlants"/>
</dbReference>
<name>A0A0L9TE15_PHAAN</name>
<dbReference type="InterPro" id="IPR003758">
    <property type="entry name" value="LpxK"/>
</dbReference>
<keyword evidence="6" id="KW-0547">Nucleotide-binding</keyword>
<keyword evidence="7" id="KW-0418">Kinase</keyword>
<evidence type="ECO:0000256" key="3">
    <source>
        <dbReference type="ARBA" id="ARBA00022516"/>
    </source>
</evidence>
<protein>
    <recommendedName>
        <fullName evidence="2">tetraacyldisaccharide 4'-kinase</fullName>
        <ecNumber evidence="2">2.7.1.130</ecNumber>
    </recommendedName>
</protein>
<dbReference type="GO" id="GO:0005739">
    <property type="term" value="C:mitochondrion"/>
    <property type="evidence" value="ECO:0007669"/>
    <property type="project" value="EnsemblPlants"/>
</dbReference>
<proteinExistence type="inferred from homology"/>
<accession>A0A0L9TE15</accession>
<dbReference type="Pfam" id="PF02606">
    <property type="entry name" value="LpxK"/>
    <property type="match status" value="1"/>
</dbReference>
<dbReference type="Proteomes" id="UP000053144">
    <property type="component" value="Unassembled WGS sequence"/>
</dbReference>
<dbReference type="PANTHER" id="PTHR42724:SF1">
    <property type="entry name" value="TETRAACYLDISACCHARIDE 4'-KINASE, MITOCHONDRIAL-RELATED"/>
    <property type="match status" value="1"/>
</dbReference>
<dbReference type="EC" id="2.7.1.130" evidence="2"/>
<dbReference type="PANTHER" id="PTHR42724">
    <property type="entry name" value="TETRAACYLDISACCHARIDE 4'-KINASE"/>
    <property type="match status" value="1"/>
</dbReference>
<feature type="region of interest" description="Disordered" evidence="11">
    <location>
        <begin position="37"/>
        <end position="87"/>
    </location>
</feature>
<dbReference type="GO" id="GO:0009029">
    <property type="term" value="F:lipid-A 4'-kinase activity"/>
    <property type="evidence" value="ECO:0007669"/>
    <property type="project" value="UniProtKB-EC"/>
</dbReference>
<gene>
    <name evidence="12" type="ORF">LR48_Vigan583s001900</name>
</gene>
<feature type="coiled-coil region" evidence="10">
    <location>
        <begin position="150"/>
        <end position="177"/>
    </location>
</feature>
<evidence type="ECO:0000256" key="5">
    <source>
        <dbReference type="ARBA" id="ARBA00022679"/>
    </source>
</evidence>
<dbReference type="GO" id="GO:0016020">
    <property type="term" value="C:membrane"/>
    <property type="evidence" value="ECO:0007669"/>
    <property type="project" value="GOC"/>
</dbReference>
<feature type="compositionally biased region" description="Basic and acidic residues" evidence="11">
    <location>
        <begin position="45"/>
        <end position="58"/>
    </location>
</feature>
<evidence type="ECO:0000256" key="7">
    <source>
        <dbReference type="ARBA" id="ARBA00022777"/>
    </source>
</evidence>
<dbReference type="EMBL" id="KQ258449">
    <property type="protein sequence ID" value="KOM28768.1"/>
    <property type="molecule type" value="Genomic_DNA"/>
</dbReference>
<reference evidence="13" key="1">
    <citation type="journal article" date="2015" name="Proc. Natl. Acad. Sci. U.S.A.">
        <title>Genome sequencing of adzuki bean (Vigna angularis) provides insight into high starch and low fat accumulation and domestication.</title>
        <authorList>
            <person name="Yang K."/>
            <person name="Tian Z."/>
            <person name="Chen C."/>
            <person name="Luo L."/>
            <person name="Zhao B."/>
            <person name="Wang Z."/>
            <person name="Yu L."/>
            <person name="Li Y."/>
            <person name="Sun Y."/>
            <person name="Li W."/>
            <person name="Chen Y."/>
            <person name="Li Y."/>
            <person name="Zhang Y."/>
            <person name="Ai D."/>
            <person name="Zhao J."/>
            <person name="Shang C."/>
            <person name="Ma Y."/>
            <person name="Wu B."/>
            <person name="Wang M."/>
            <person name="Gao L."/>
            <person name="Sun D."/>
            <person name="Zhang P."/>
            <person name="Guo F."/>
            <person name="Wang W."/>
            <person name="Li Y."/>
            <person name="Wang J."/>
            <person name="Varshney R.K."/>
            <person name="Wang J."/>
            <person name="Ling H.Q."/>
            <person name="Wan P."/>
        </authorList>
    </citation>
    <scope>NUCLEOTIDE SEQUENCE</scope>
    <source>
        <strain evidence="13">cv. Jingnong 6</strain>
    </source>
</reference>
<dbReference type="GO" id="GO:0005524">
    <property type="term" value="F:ATP binding"/>
    <property type="evidence" value="ECO:0007669"/>
    <property type="project" value="UniProtKB-KW"/>
</dbReference>
<keyword evidence="10" id="KW-0175">Coiled coil</keyword>
<dbReference type="HAMAP" id="MF_00409">
    <property type="entry name" value="LpxK"/>
    <property type="match status" value="1"/>
</dbReference>
<keyword evidence="3" id="KW-0444">Lipid biosynthesis</keyword>
<evidence type="ECO:0000256" key="1">
    <source>
        <dbReference type="ARBA" id="ARBA00004870"/>
    </source>
</evidence>